<keyword evidence="1" id="KW-1133">Transmembrane helix</keyword>
<evidence type="ECO:0000313" key="2">
    <source>
        <dbReference type="EMBL" id="MBA1307566.1"/>
    </source>
</evidence>
<dbReference type="AlphaFoldDB" id="A0AA40RX16"/>
<reference evidence="2" key="1">
    <citation type="submission" date="2020-02" db="EMBL/GenBank/DDBJ databases">
        <title>Synteny-based analysis reveals conserved mechanism for high triclosan tolerance in Pseudomonas, as well as instances of horizontal transfer.</title>
        <authorList>
            <person name="Mcfarland A.G."/>
            <person name="Bertucci H.K."/>
            <person name="Litmann E."/>
            <person name="Shen J."/>
            <person name="Huttenhower C."/>
            <person name="Hartmann E.M."/>
        </authorList>
    </citation>
    <scope>NUCLEOTIDE SEQUENCE</scope>
    <source>
        <strain evidence="2">109A1</strain>
    </source>
</reference>
<keyword evidence="1" id="KW-0812">Transmembrane</keyword>
<comment type="caution">
    <text evidence="2">The sequence shown here is derived from an EMBL/GenBank/DDBJ whole genome shotgun (WGS) entry which is preliminary data.</text>
</comment>
<protein>
    <submittedName>
        <fullName evidence="2">DUF3923 family protein</fullName>
    </submittedName>
</protein>
<dbReference type="Pfam" id="PF13061">
    <property type="entry name" value="DUF3923"/>
    <property type="match status" value="1"/>
</dbReference>
<dbReference type="EMBL" id="JAAMRD010000141">
    <property type="protein sequence ID" value="MBA1307566.1"/>
    <property type="molecule type" value="Genomic_DNA"/>
</dbReference>
<proteinExistence type="predicted"/>
<evidence type="ECO:0000256" key="1">
    <source>
        <dbReference type="SAM" id="Phobius"/>
    </source>
</evidence>
<accession>A0AA40RX16</accession>
<dbReference type="Proteomes" id="UP001138621">
    <property type="component" value="Unassembled WGS sequence"/>
</dbReference>
<feature type="transmembrane region" description="Helical" evidence="1">
    <location>
        <begin position="7"/>
        <end position="26"/>
    </location>
</feature>
<dbReference type="InterPro" id="IPR025037">
    <property type="entry name" value="DUF3923"/>
</dbReference>
<keyword evidence="1" id="KW-0472">Membrane</keyword>
<name>A0AA40RX16_STUST</name>
<sequence length="71" mass="8495">MKHKKWFIFNILSSVLFLVVSIFLWFRHVDGSGAIMNTKLRLLNLAIWFIFFTIMVLVEFIIIRISKHVNQ</sequence>
<gene>
    <name evidence="2" type="ORF">G7024_24780</name>
</gene>
<organism evidence="2 3">
    <name type="scientific">Stutzerimonas stutzeri</name>
    <name type="common">Pseudomonas stutzeri</name>
    <dbReference type="NCBI Taxonomy" id="316"/>
    <lineage>
        <taxon>Bacteria</taxon>
        <taxon>Pseudomonadati</taxon>
        <taxon>Pseudomonadota</taxon>
        <taxon>Gammaproteobacteria</taxon>
        <taxon>Pseudomonadales</taxon>
        <taxon>Pseudomonadaceae</taxon>
        <taxon>Stutzerimonas</taxon>
    </lineage>
</organism>
<feature type="transmembrane region" description="Helical" evidence="1">
    <location>
        <begin position="46"/>
        <end position="65"/>
    </location>
</feature>
<evidence type="ECO:0000313" key="3">
    <source>
        <dbReference type="Proteomes" id="UP001138621"/>
    </source>
</evidence>